<accession>A0A150G5R2</accession>
<proteinExistence type="predicted"/>
<evidence type="ECO:0000313" key="3">
    <source>
        <dbReference type="EMBL" id="KXZ44875.1"/>
    </source>
</evidence>
<evidence type="ECO:0000259" key="2">
    <source>
        <dbReference type="Pfam" id="PF01593"/>
    </source>
</evidence>
<dbReference type="Gene3D" id="3.30.70.1990">
    <property type="match status" value="1"/>
</dbReference>
<keyword evidence="1" id="KW-0812">Transmembrane</keyword>
<feature type="domain" description="Amine oxidase" evidence="2">
    <location>
        <begin position="16"/>
        <end position="423"/>
    </location>
</feature>
<dbReference type="InterPro" id="IPR036188">
    <property type="entry name" value="FAD/NAD-bd_sf"/>
</dbReference>
<dbReference type="InterPro" id="IPR002937">
    <property type="entry name" value="Amino_oxidase"/>
</dbReference>
<comment type="caution">
    <text evidence="3">The sequence shown here is derived from an EMBL/GenBank/DDBJ whole genome shotgun (WGS) entry which is preliminary data.</text>
</comment>
<protein>
    <recommendedName>
        <fullName evidence="2">Amine oxidase domain-containing protein</fullName>
    </recommendedName>
</protein>
<keyword evidence="1" id="KW-0472">Membrane</keyword>
<feature type="transmembrane region" description="Helical" evidence="1">
    <location>
        <begin position="954"/>
        <end position="978"/>
    </location>
</feature>
<dbReference type="STRING" id="33097.A0A150G5R2"/>
<dbReference type="GO" id="GO:0016491">
    <property type="term" value="F:oxidoreductase activity"/>
    <property type="evidence" value="ECO:0007669"/>
    <property type="project" value="InterPro"/>
</dbReference>
<dbReference type="CDD" id="cd02440">
    <property type="entry name" value="AdoMet_MTases"/>
    <property type="match status" value="1"/>
</dbReference>
<dbReference type="SUPFAM" id="SSF53335">
    <property type="entry name" value="S-adenosyl-L-methionine-dependent methyltransferases"/>
    <property type="match status" value="1"/>
</dbReference>
<dbReference type="Gene3D" id="3.50.50.60">
    <property type="entry name" value="FAD/NAD(P)-binding domain"/>
    <property type="match status" value="1"/>
</dbReference>
<dbReference type="AlphaFoldDB" id="A0A150G5R2"/>
<feature type="transmembrane region" description="Helical" evidence="1">
    <location>
        <begin position="1048"/>
        <end position="1068"/>
    </location>
</feature>
<feature type="transmembrane region" description="Helical" evidence="1">
    <location>
        <begin position="993"/>
        <end position="1012"/>
    </location>
</feature>
<dbReference type="Gene3D" id="3.40.50.150">
    <property type="entry name" value="Vaccinia Virus protein VP39"/>
    <property type="match status" value="1"/>
</dbReference>
<sequence>MADLKGKRVCVIGSGISGLSAAWVLHRNGACVTLLEKEERCGGHTLTDHTSPYPVDLGFQVYNLTTYPHLVGFLDCLGVDTAMSDMSFSLSMDDGKLEWGSDNLDTIFAQRSNLASPSFLAMLKDVVRFGKEAPKVLEPSVSHIYDDMTLGQYLVKHKYSTAFTNNYVVPMCAAVWSVPSKQVLEFPVRMLIRFWVNHHLLDLFQRPLWRVIKGRSEKYVERVCQELPDVRTSTPVTRVTRGRAPEEGVTVETAAGGAERFDSVVFATHSDVTLRLLGEDADAQERDVLAGVPYSDNDIYLHTDAALMPRNRKVWSSWNFLGNSGPGSDNAAVCVSYWVNRLQELPQGAPNLFVTLNPPQPPAPEHVIRRLSLAHPVFSGASVAAQAQLPQLQGHRNTYYAGAWTAYGFHEDGIRSAVAVVEAMGGSLPWVPRATSPKVSLSQQLYMGLFDKYARTVFTQGRLRMILPTGYELVYGSMDTAKAPVPKGEEWRGRPDLCCTLRIFDMDFFRKIVLRHDVGMGEAYMDGDFEVDSLGGFMGVVTANAVRAEEERGHLGLLNWLGERLLYLSHLRRPNTIQGSRKNIEEHYDAGNAMYKLFLDETLTYSSGVYRGPTDSLHQAQLNKIDALIAKASIGPNDHVLEIGCGWGGFAIRAVQTTGCRWTGITISKEQLAEATERVEAAGLQDRITLLFCDYRDTPATLGAGSFDAVVSVEMIEAVGHEHLRPYFSVIGRMLKPGGRAVLQAICCADERYETYCNTSDFIREHIFPGGHLPSLGAIADCCRGTGMALRDTHDIGPDYAITLRSWRDAWEARKPEVLALGYSERFWRKYRFYFVFCEAAFDARYIHNYHVLLVKDSAAAAQAAAQQGAGGAQPAALLPTTAGALVQELPTDPVTQLLMALYFFLTGLIVSRHPHMWLLPAASCLMAAVAAAAHFASQVLVPSYRSLTPERRALWCSDIAHMLYSCLVSAAALAYVAREPRALQLANQPHDIVLPSLLTAASSGVFAFNLWMCVRARLFERTVLAIMSYTLLLVLFGVATFKGVGVPFLAATLASEVFSVVFLMGKLQDMAGMARTSLRRYTRWAEQVTLLGCRLLPHAAVTVAVLANPGAFGSHLYYAMCLLGMVFTNYVNFHKAALLFRRQPQQAEPGVAAALHGGAAAGKIRTD</sequence>
<gene>
    <name evidence="3" type="ORF">GPECTOR_61g828</name>
</gene>
<dbReference type="EMBL" id="LSYV01000062">
    <property type="protein sequence ID" value="KXZ44875.1"/>
    <property type="molecule type" value="Genomic_DNA"/>
</dbReference>
<feature type="transmembrane region" description="Helical" evidence="1">
    <location>
        <begin position="1024"/>
        <end position="1042"/>
    </location>
</feature>
<dbReference type="Pfam" id="PF02353">
    <property type="entry name" value="CMAS"/>
    <property type="match status" value="1"/>
</dbReference>
<dbReference type="InterPro" id="IPR050723">
    <property type="entry name" value="CFA/CMAS"/>
</dbReference>
<dbReference type="Proteomes" id="UP000075714">
    <property type="component" value="Unassembled WGS sequence"/>
</dbReference>
<keyword evidence="4" id="KW-1185">Reference proteome</keyword>
<dbReference type="PANTHER" id="PTHR43667">
    <property type="entry name" value="CYCLOPROPANE-FATTY-ACYL-PHOSPHOLIPID SYNTHASE"/>
    <property type="match status" value="1"/>
</dbReference>
<dbReference type="Gene3D" id="1.10.405.20">
    <property type="match status" value="1"/>
</dbReference>
<dbReference type="PANTHER" id="PTHR43667:SF2">
    <property type="entry name" value="FATTY ACID C-METHYL TRANSFERASE"/>
    <property type="match status" value="1"/>
</dbReference>
<dbReference type="Pfam" id="PF01593">
    <property type="entry name" value="Amino_oxidase"/>
    <property type="match status" value="1"/>
</dbReference>
<dbReference type="FunFam" id="1.10.405.20:FF:000001">
    <property type="entry name" value="Amine oxidase"/>
    <property type="match status" value="1"/>
</dbReference>
<dbReference type="OrthoDB" id="5977668at2759"/>
<reference evidence="4" key="1">
    <citation type="journal article" date="2016" name="Nat. Commun.">
        <title>The Gonium pectorale genome demonstrates co-option of cell cycle regulation during the evolution of multicellularity.</title>
        <authorList>
            <person name="Hanschen E.R."/>
            <person name="Marriage T.N."/>
            <person name="Ferris P.J."/>
            <person name="Hamaji T."/>
            <person name="Toyoda A."/>
            <person name="Fujiyama A."/>
            <person name="Neme R."/>
            <person name="Noguchi H."/>
            <person name="Minakuchi Y."/>
            <person name="Suzuki M."/>
            <person name="Kawai-Toyooka H."/>
            <person name="Smith D.R."/>
            <person name="Sparks H."/>
            <person name="Anderson J."/>
            <person name="Bakaric R."/>
            <person name="Luria V."/>
            <person name="Karger A."/>
            <person name="Kirschner M.W."/>
            <person name="Durand P.M."/>
            <person name="Michod R.E."/>
            <person name="Nozaki H."/>
            <person name="Olson B.J."/>
        </authorList>
    </citation>
    <scope>NUCLEOTIDE SEQUENCE [LARGE SCALE GENOMIC DNA]</scope>
    <source>
        <strain evidence="4">NIES-2863</strain>
    </source>
</reference>
<dbReference type="SUPFAM" id="SSF51905">
    <property type="entry name" value="FAD/NAD(P)-binding domain"/>
    <property type="match status" value="1"/>
</dbReference>
<feature type="transmembrane region" description="Helical" evidence="1">
    <location>
        <begin position="1089"/>
        <end position="1110"/>
    </location>
</feature>
<feature type="transmembrane region" description="Helical" evidence="1">
    <location>
        <begin position="918"/>
        <end position="942"/>
    </location>
</feature>
<organism evidence="3 4">
    <name type="scientific">Gonium pectorale</name>
    <name type="common">Green alga</name>
    <dbReference type="NCBI Taxonomy" id="33097"/>
    <lineage>
        <taxon>Eukaryota</taxon>
        <taxon>Viridiplantae</taxon>
        <taxon>Chlorophyta</taxon>
        <taxon>core chlorophytes</taxon>
        <taxon>Chlorophyceae</taxon>
        <taxon>CS clade</taxon>
        <taxon>Chlamydomonadales</taxon>
        <taxon>Volvocaceae</taxon>
        <taxon>Gonium</taxon>
    </lineage>
</organism>
<evidence type="ECO:0000256" key="1">
    <source>
        <dbReference type="SAM" id="Phobius"/>
    </source>
</evidence>
<name>A0A150G5R2_GONPE</name>
<keyword evidence="1" id="KW-1133">Transmembrane helix</keyword>
<evidence type="ECO:0000313" key="4">
    <source>
        <dbReference type="Proteomes" id="UP000075714"/>
    </source>
</evidence>
<feature type="transmembrane region" description="Helical" evidence="1">
    <location>
        <begin position="1116"/>
        <end position="1134"/>
    </location>
</feature>
<dbReference type="InterPro" id="IPR029063">
    <property type="entry name" value="SAM-dependent_MTases_sf"/>
</dbReference>